<dbReference type="InterPro" id="IPR036188">
    <property type="entry name" value="FAD/NAD-bd_sf"/>
</dbReference>
<accession>A0ABM1EDP8</accession>
<keyword evidence="6" id="KW-1185">Reference proteome</keyword>
<evidence type="ECO:0000313" key="7">
    <source>
        <dbReference type="RefSeq" id="XP_014670319.1"/>
    </source>
</evidence>
<name>A0ABM1EDP8_PRICU</name>
<dbReference type="GeneID" id="106811272"/>
<evidence type="ECO:0000256" key="1">
    <source>
        <dbReference type="ARBA" id="ARBA00001974"/>
    </source>
</evidence>
<dbReference type="Pfam" id="PF00732">
    <property type="entry name" value="GMC_oxred_N"/>
    <property type="match status" value="1"/>
</dbReference>
<dbReference type="RefSeq" id="XP_014670319.1">
    <property type="nucleotide sequence ID" value="XM_014814833.1"/>
</dbReference>
<protein>
    <submittedName>
        <fullName evidence="7">Glucose dehydrogenase [FAD, quinone]-like</fullName>
    </submittedName>
</protein>
<dbReference type="PANTHER" id="PTHR11552">
    <property type="entry name" value="GLUCOSE-METHANOL-CHOLINE GMC OXIDOREDUCTASE"/>
    <property type="match status" value="1"/>
</dbReference>
<reference evidence="7" key="1">
    <citation type="submission" date="2025-08" db="UniProtKB">
        <authorList>
            <consortium name="RefSeq"/>
        </authorList>
    </citation>
    <scope>IDENTIFICATION</scope>
</reference>
<feature type="domain" description="Glucose-methanol-choline oxidoreductase N-terminal" evidence="5">
    <location>
        <begin position="134"/>
        <end position="148"/>
    </location>
</feature>
<keyword evidence="3" id="KW-0285">Flavoprotein</keyword>
<dbReference type="InterPro" id="IPR012132">
    <property type="entry name" value="GMC_OxRdtase"/>
</dbReference>
<dbReference type="Proteomes" id="UP000695022">
    <property type="component" value="Unplaced"/>
</dbReference>
<evidence type="ECO:0000259" key="5">
    <source>
        <dbReference type="PROSITE" id="PS00624"/>
    </source>
</evidence>
<dbReference type="PANTHER" id="PTHR11552:SF147">
    <property type="entry name" value="CHOLINE DEHYDROGENASE, MITOCHONDRIAL"/>
    <property type="match status" value="1"/>
</dbReference>
<dbReference type="InterPro" id="IPR000172">
    <property type="entry name" value="GMC_OxRdtase_N"/>
</dbReference>
<evidence type="ECO:0000256" key="3">
    <source>
        <dbReference type="ARBA" id="ARBA00022630"/>
    </source>
</evidence>
<comment type="cofactor">
    <cofactor evidence="1">
        <name>FAD</name>
        <dbReference type="ChEBI" id="CHEBI:57692"/>
    </cofactor>
</comment>
<gene>
    <name evidence="7" type="primary">LOC106811272</name>
</gene>
<keyword evidence="4" id="KW-0274">FAD</keyword>
<dbReference type="Gene3D" id="3.50.50.60">
    <property type="entry name" value="FAD/NAD(P)-binding domain"/>
    <property type="match status" value="1"/>
</dbReference>
<evidence type="ECO:0000256" key="2">
    <source>
        <dbReference type="ARBA" id="ARBA00010790"/>
    </source>
</evidence>
<evidence type="ECO:0000313" key="6">
    <source>
        <dbReference type="Proteomes" id="UP000695022"/>
    </source>
</evidence>
<proteinExistence type="inferred from homology"/>
<dbReference type="Gene3D" id="3.30.560.10">
    <property type="entry name" value="Glucose Oxidase, domain 3"/>
    <property type="match status" value="1"/>
</dbReference>
<comment type="similarity">
    <text evidence="2">Belongs to the GMC oxidoreductase family.</text>
</comment>
<sequence>MWQKLDSMLAVWMWEGEQYHGVGGPLTITQSTYTKLGDVVLDAARELGYRVGDVNGESPFGVMKTQANIRGGTRADTAKVFLKPAVNRPNLHILTNAHVTKVMFEGKRAVGLQFIHAAEKKQARASREVIISAGTIGSSHILLLSGVGPKEQLDQFNIPLVADLPVGKHLQDHVGIYYPEILISKNISVMKEELLSFKTNAKWDLLGLGALSASGVDAVGFFNTAGLEKKGVPPDMQLHMASFGMGSIDEDFTYNCLGLDRKFIKDANYAAQENRPLFSWIPSLLQPKSIILS</sequence>
<dbReference type="PROSITE" id="PS00624">
    <property type="entry name" value="GMC_OXRED_2"/>
    <property type="match status" value="1"/>
</dbReference>
<evidence type="ECO:0000256" key="4">
    <source>
        <dbReference type="ARBA" id="ARBA00022827"/>
    </source>
</evidence>
<organism evidence="6 7">
    <name type="scientific">Priapulus caudatus</name>
    <name type="common">Priapulid worm</name>
    <dbReference type="NCBI Taxonomy" id="37621"/>
    <lineage>
        <taxon>Eukaryota</taxon>
        <taxon>Metazoa</taxon>
        <taxon>Ecdysozoa</taxon>
        <taxon>Scalidophora</taxon>
        <taxon>Priapulida</taxon>
        <taxon>Priapulimorpha</taxon>
        <taxon>Priapulimorphida</taxon>
        <taxon>Priapulidae</taxon>
        <taxon>Priapulus</taxon>
    </lineage>
</organism>
<dbReference type="SUPFAM" id="SSF51905">
    <property type="entry name" value="FAD/NAD(P)-binding domain"/>
    <property type="match status" value="1"/>
</dbReference>